<evidence type="ECO:0000313" key="2">
    <source>
        <dbReference type="EMBL" id="KAF9492512.1"/>
    </source>
</evidence>
<keyword evidence="3" id="KW-1185">Reference proteome</keyword>
<feature type="compositionally biased region" description="Polar residues" evidence="1">
    <location>
        <begin position="173"/>
        <end position="182"/>
    </location>
</feature>
<evidence type="ECO:0000256" key="1">
    <source>
        <dbReference type="SAM" id="MobiDB-lite"/>
    </source>
</evidence>
<sequence length="413" mass="43564">MPPKASKCGARTTVRARRPSVKVATDVDVTPPTSPAVPSVPPTPRAMRVSPRKREVPSKSPAVAISSDLAPSPVPSRRLSFGTVDADAEVVVSPKKARRPAATRGEAEAPPEVEASTPSKRAGFTHRPAATRSEAEAPPEVEASTLSKRAGFKRRHESPTPTPFPSPSPASTIKASKQSLSSGDAARDQRQANPAKRIRPIVRMDSVDKVPKTSPIDIPPKGIPASSPPLSDDGEDQLWPDTPRPSGVLAMLDLEAEEAVDGDDEDDGGLQDDTVDGWLDDSPPPRRVSQKAPKASIAGVLAKGGKRNASVDHVQLPVVAAVDSSSADVFGAARSAGTQDNPIFYMDSDVDNVDEHPVASQAEAPQEVPDVIDFPSIPPILAGILDYLKSSGRIQNIQFSVKDRIMGPPDLSV</sequence>
<gene>
    <name evidence="2" type="ORF">BDN71DRAFT_1591606</name>
</gene>
<feature type="compositionally biased region" description="Pro residues" evidence="1">
    <location>
        <begin position="32"/>
        <end position="44"/>
    </location>
</feature>
<protein>
    <submittedName>
        <fullName evidence="2">Uncharacterized protein</fullName>
    </submittedName>
</protein>
<comment type="caution">
    <text evidence="2">The sequence shown here is derived from an EMBL/GenBank/DDBJ whole genome shotgun (WGS) entry which is preliminary data.</text>
</comment>
<accession>A0A9P5ZS49</accession>
<organism evidence="2 3">
    <name type="scientific">Pleurotus eryngii</name>
    <name type="common">Boletus of the steppes</name>
    <dbReference type="NCBI Taxonomy" id="5323"/>
    <lineage>
        <taxon>Eukaryota</taxon>
        <taxon>Fungi</taxon>
        <taxon>Dikarya</taxon>
        <taxon>Basidiomycota</taxon>
        <taxon>Agaricomycotina</taxon>
        <taxon>Agaricomycetes</taxon>
        <taxon>Agaricomycetidae</taxon>
        <taxon>Agaricales</taxon>
        <taxon>Pleurotineae</taxon>
        <taxon>Pleurotaceae</taxon>
        <taxon>Pleurotus</taxon>
    </lineage>
</organism>
<feature type="region of interest" description="Disordered" evidence="1">
    <location>
        <begin position="1"/>
        <end position="294"/>
    </location>
</feature>
<reference evidence="2" key="1">
    <citation type="submission" date="2020-11" db="EMBL/GenBank/DDBJ databases">
        <authorList>
            <consortium name="DOE Joint Genome Institute"/>
            <person name="Ahrendt S."/>
            <person name="Riley R."/>
            <person name="Andreopoulos W."/>
            <person name="Labutti K."/>
            <person name="Pangilinan J."/>
            <person name="Ruiz-Duenas F.J."/>
            <person name="Barrasa J.M."/>
            <person name="Sanchez-Garcia M."/>
            <person name="Camarero S."/>
            <person name="Miyauchi S."/>
            <person name="Serrano A."/>
            <person name="Linde D."/>
            <person name="Babiker R."/>
            <person name="Drula E."/>
            <person name="Ayuso-Fernandez I."/>
            <person name="Pacheco R."/>
            <person name="Padilla G."/>
            <person name="Ferreira P."/>
            <person name="Barriuso J."/>
            <person name="Kellner H."/>
            <person name="Castanera R."/>
            <person name="Alfaro M."/>
            <person name="Ramirez L."/>
            <person name="Pisabarro A.G."/>
            <person name="Kuo A."/>
            <person name="Tritt A."/>
            <person name="Lipzen A."/>
            <person name="He G."/>
            <person name="Yan M."/>
            <person name="Ng V."/>
            <person name="Cullen D."/>
            <person name="Martin F."/>
            <person name="Rosso M.-N."/>
            <person name="Henrissat B."/>
            <person name="Hibbett D."/>
            <person name="Martinez A.T."/>
            <person name="Grigoriev I.V."/>
        </authorList>
    </citation>
    <scope>NUCLEOTIDE SEQUENCE</scope>
    <source>
        <strain evidence="2">ATCC 90797</strain>
    </source>
</reference>
<proteinExistence type="predicted"/>
<dbReference type="OrthoDB" id="10527914at2759"/>
<dbReference type="AlphaFoldDB" id="A0A9P5ZS49"/>
<dbReference type="EMBL" id="MU154600">
    <property type="protein sequence ID" value="KAF9492512.1"/>
    <property type="molecule type" value="Genomic_DNA"/>
</dbReference>
<name>A0A9P5ZS49_PLEER</name>
<feature type="compositionally biased region" description="Acidic residues" evidence="1">
    <location>
        <begin position="254"/>
        <end position="279"/>
    </location>
</feature>
<evidence type="ECO:0000313" key="3">
    <source>
        <dbReference type="Proteomes" id="UP000807025"/>
    </source>
</evidence>
<dbReference type="Proteomes" id="UP000807025">
    <property type="component" value="Unassembled WGS sequence"/>
</dbReference>